<dbReference type="KEGG" id="psab:PSAB_05950"/>
<sequence length="139" mass="15910">MMRKKQKKPVMPWRVGILDHHKRDKRLRGAITKVTPNVRSEVNRRSMELIGADIPVCERCGTSKNLSKAHILEASHLGPGYDPANIMNLCGTHGFKGTCHDWADNTFEGRQFKKQYGAMLKLYYAEGNGKNYWSYKEEA</sequence>
<protein>
    <submittedName>
        <fullName evidence="1">Uncharacterized protein</fullName>
    </submittedName>
</protein>
<keyword evidence="2" id="KW-1185">Reference proteome</keyword>
<dbReference type="HOGENOM" id="CLU_1957421_0_0_9"/>
<dbReference type="EMBL" id="CP004078">
    <property type="protein sequence ID" value="AHV96126.1"/>
    <property type="molecule type" value="Genomic_DNA"/>
</dbReference>
<accession>X4Z8T6</accession>
<evidence type="ECO:0000313" key="2">
    <source>
        <dbReference type="Proteomes" id="UP000019772"/>
    </source>
</evidence>
<organism evidence="1 2">
    <name type="scientific">Paenibacillus sabinae T27</name>
    <dbReference type="NCBI Taxonomy" id="1268072"/>
    <lineage>
        <taxon>Bacteria</taxon>
        <taxon>Bacillati</taxon>
        <taxon>Bacillota</taxon>
        <taxon>Bacilli</taxon>
        <taxon>Bacillales</taxon>
        <taxon>Paenibacillaceae</taxon>
        <taxon>Paenibacillus</taxon>
    </lineage>
</organism>
<proteinExistence type="predicted"/>
<name>X4Z8T6_9BACL</name>
<gene>
    <name evidence="1" type="ORF">PSAB_05950</name>
</gene>
<dbReference type="AlphaFoldDB" id="X4Z8T6"/>
<dbReference type="PATRIC" id="fig|1268072.3.peg.1231"/>
<evidence type="ECO:0000313" key="1">
    <source>
        <dbReference type="EMBL" id="AHV96126.1"/>
    </source>
</evidence>
<dbReference type="Proteomes" id="UP000019772">
    <property type="component" value="Chromosome"/>
</dbReference>
<dbReference type="STRING" id="1268072.PSAB_05950"/>
<reference evidence="1 2" key="1">
    <citation type="journal article" date="2014" name="PLoS Genet.">
        <title>Comparative Genomic Analysis of N2-Fixing and Non-N2-Fixing Paenibacillus spp.: Organization, Evolution and Expression of the Nitrogen Fixation Genes.</title>
        <authorList>
            <person name="Xie J.B."/>
            <person name="Du Z."/>
            <person name="Bai L."/>
            <person name="Tian C."/>
            <person name="Zhang Y."/>
            <person name="Xie J.Y."/>
            <person name="Wang T."/>
            <person name="Liu X."/>
            <person name="Chen X."/>
            <person name="Cheng Q."/>
            <person name="Chen S."/>
            <person name="Li J."/>
        </authorList>
    </citation>
    <scope>NUCLEOTIDE SEQUENCE [LARGE SCALE GENOMIC DNA]</scope>
    <source>
        <strain evidence="1 2">T27</strain>
    </source>
</reference>